<keyword evidence="6" id="KW-1185">Reference proteome</keyword>
<feature type="domain" description="BD-FAE-like" evidence="4">
    <location>
        <begin position="115"/>
        <end position="322"/>
    </location>
</feature>
<dbReference type="Pfam" id="PF20434">
    <property type="entry name" value="BD-FAE"/>
    <property type="match status" value="1"/>
</dbReference>
<evidence type="ECO:0000256" key="3">
    <source>
        <dbReference type="SAM" id="Phobius"/>
    </source>
</evidence>
<dbReference type="SUPFAM" id="SSF53474">
    <property type="entry name" value="alpha/beta-Hydrolases"/>
    <property type="match status" value="1"/>
</dbReference>
<feature type="region of interest" description="Disordered" evidence="2">
    <location>
        <begin position="381"/>
        <end position="407"/>
    </location>
</feature>
<evidence type="ECO:0000313" key="5">
    <source>
        <dbReference type="EMBL" id="CAE7321880.1"/>
    </source>
</evidence>
<organism evidence="5 6">
    <name type="scientific">Symbiodinium necroappetens</name>
    <dbReference type="NCBI Taxonomy" id="1628268"/>
    <lineage>
        <taxon>Eukaryota</taxon>
        <taxon>Sar</taxon>
        <taxon>Alveolata</taxon>
        <taxon>Dinophyceae</taxon>
        <taxon>Suessiales</taxon>
        <taxon>Symbiodiniaceae</taxon>
        <taxon>Symbiodinium</taxon>
    </lineage>
</organism>
<proteinExistence type="predicted"/>
<dbReference type="AlphaFoldDB" id="A0A812P7Q4"/>
<dbReference type="InterPro" id="IPR050300">
    <property type="entry name" value="GDXG_lipolytic_enzyme"/>
</dbReference>
<protein>
    <submittedName>
        <fullName evidence="5">ICME protein</fullName>
    </submittedName>
</protein>
<comment type="caution">
    <text evidence="5">The sequence shown here is derived from an EMBL/GenBank/DDBJ whole genome shotgun (WGS) entry which is preliminary data.</text>
</comment>
<keyword evidence="3" id="KW-0812">Transmembrane</keyword>
<reference evidence="5" key="1">
    <citation type="submission" date="2021-02" db="EMBL/GenBank/DDBJ databases">
        <authorList>
            <person name="Dougan E. K."/>
            <person name="Rhodes N."/>
            <person name="Thang M."/>
            <person name="Chan C."/>
        </authorList>
    </citation>
    <scope>NUCLEOTIDE SEQUENCE</scope>
</reference>
<dbReference type="InterPro" id="IPR029058">
    <property type="entry name" value="AB_hydrolase_fold"/>
</dbReference>
<dbReference type="GO" id="GO:0016787">
    <property type="term" value="F:hydrolase activity"/>
    <property type="evidence" value="ECO:0007669"/>
    <property type="project" value="UniProtKB-KW"/>
</dbReference>
<feature type="transmembrane region" description="Helical" evidence="3">
    <location>
        <begin position="37"/>
        <end position="62"/>
    </location>
</feature>
<feature type="region of interest" description="Disordered" evidence="2">
    <location>
        <begin position="450"/>
        <end position="477"/>
    </location>
</feature>
<keyword evidence="3" id="KW-1133">Transmembrane helix</keyword>
<dbReference type="InterPro" id="IPR049492">
    <property type="entry name" value="BD-FAE-like_dom"/>
</dbReference>
<evidence type="ECO:0000313" key="6">
    <source>
        <dbReference type="Proteomes" id="UP000601435"/>
    </source>
</evidence>
<evidence type="ECO:0000256" key="1">
    <source>
        <dbReference type="ARBA" id="ARBA00022801"/>
    </source>
</evidence>
<name>A0A812P7Q4_9DINO</name>
<feature type="compositionally biased region" description="Polar residues" evidence="2">
    <location>
        <begin position="450"/>
        <end position="475"/>
    </location>
</feature>
<accession>A0A812P7Q4</accession>
<dbReference type="Proteomes" id="UP000601435">
    <property type="component" value="Unassembled WGS sequence"/>
</dbReference>
<sequence>MAAPRHDELKLVDDDFDADVCHHPAGRVQQRRCTWKIVNTVAVLVLCTLLVASIAAAALLWLPQLSHDFGGQALPAVASCFIRPTFSLAELEIHRDIRYGGAMNPFAGRFTDLYLDLYTPGRLDTRHVRPAVVLLHGGYFTSGRRDGDSLPQLAMLLAQRGYVVASIDYRQIPVSQISMDLVTKTPDKAISIVSMVQEDARAAVRFLHKMAQDWRIDVNRIVLGGDSAGAIAALYYAYVQGAAEGHSGNEGYPSNISAVMAISGTLRGDAYCSYVDQNMKARKCLITAPPAPDLVKEISAGDVPLLLWHGRQDRVIPVSNAVANLERAQAVGVLSLLLVIPDGGHVPMSQGLNPFGPYLPRWLAFLAGALKLSDAECRPDKRPGIDLRGSARKREHDGDPLGFDLLPGVLRDPEEEEEEEEAALDIAPGEYGLVDHLSANAKLGEKKVTNYSWTKRKPNSSNSQRSKAGQVTTAPTDDLLRTKMAPAVRVEFFEEHPERSPLSRFGDLNIMNPNPFSGEAKYRMAQTTSSPALLQGKPHLPQLPQASLTLQPASGKKEASRRGRAWGSWLRSGVRPDKTKLLATSFSGWQFPSNVHPDRFYESLLDEEKPKYGAGAPAHWPLGHEMEYECRLDDMVLCSKVRDAYEVGFRGKKRDKPTATEQLLGGTGDSMRIRRIAKVEQVSCDNCGMNLADADKPDGRFFYYCRRCKRSGRRFELCIQCHVLEILQGEGKYSGDGFHPHYLKCQHRMLIRRQSLENAYPSSPHLHRVLCDLCGVVVVGRGTSDNARDKDQGSLKKAQELKQDPGKKAYIMSNEFYACPSCPEQTGLRFELCVPCATKLTERGRGMLRLETTL</sequence>
<evidence type="ECO:0000259" key="4">
    <source>
        <dbReference type="Pfam" id="PF20434"/>
    </source>
</evidence>
<gene>
    <name evidence="5" type="primary">ICME</name>
    <name evidence="5" type="ORF">SNEC2469_LOCUS8082</name>
</gene>
<evidence type="ECO:0000256" key="2">
    <source>
        <dbReference type="SAM" id="MobiDB-lite"/>
    </source>
</evidence>
<keyword evidence="1" id="KW-0378">Hydrolase</keyword>
<dbReference type="EMBL" id="CAJNJA010013474">
    <property type="protein sequence ID" value="CAE7321880.1"/>
    <property type="molecule type" value="Genomic_DNA"/>
</dbReference>
<dbReference type="OrthoDB" id="411192at2759"/>
<keyword evidence="3" id="KW-0472">Membrane</keyword>
<dbReference type="Gene3D" id="3.40.50.1820">
    <property type="entry name" value="alpha/beta hydrolase"/>
    <property type="match status" value="1"/>
</dbReference>
<dbReference type="PANTHER" id="PTHR48081">
    <property type="entry name" value="AB HYDROLASE SUPERFAMILY PROTEIN C4A8.06C"/>
    <property type="match status" value="1"/>
</dbReference>